<dbReference type="Pfam" id="PF14559">
    <property type="entry name" value="TPR_19"/>
    <property type="match status" value="1"/>
</dbReference>
<dbReference type="InterPro" id="IPR028994">
    <property type="entry name" value="Integrin_alpha_N"/>
</dbReference>
<dbReference type="AlphaFoldDB" id="A0A517X379"/>
<feature type="domain" description="ASPIC/UnbV" evidence="3">
    <location>
        <begin position="896"/>
        <end position="962"/>
    </location>
</feature>
<dbReference type="SUPFAM" id="SSF69318">
    <property type="entry name" value="Integrin alpha N-terminal domain"/>
    <property type="match status" value="1"/>
</dbReference>
<dbReference type="PANTHER" id="PTHR16026:SF0">
    <property type="entry name" value="CARTILAGE ACIDIC PROTEIN 1"/>
    <property type="match status" value="1"/>
</dbReference>
<dbReference type="RefSeq" id="WP_145179804.1">
    <property type="nucleotide sequence ID" value="NZ_CP037422.1"/>
</dbReference>
<accession>A0A517X379</accession>
<dbReference type="SMART" id="SM00028">
    <property type="entry name" value="TPR"/>
    <property type="match status" value="5"/>
</dbReference>
<dbReference type="InterPro" id="IPR013517">
    <property type="entry name" value="FG-GAP"/>
</dbReference>
<dbReference type="Pfam" id="PF13432">
    <property type="entry name" value="TPR_16"/>
    <property type="match status" value="1"/>
</dbReference>
<dbReference type="SUPFAM" id="SSF48452">
    <property type="entry name" value="TPR-like"/>
    <property type="match status" value="2"/>
</dbReference>
<organism evidence="4 5">
    <name type="scientific">Gimesia aquarii</name>
    <dbReference type="NCBI Taxonomy" id="2527964"/>
    <lineage>
        <taxon>Bacteria</taxon>
        <taxon>Pseudomonadati</taxon>
        <taxon>Planctomycetota</taxon>
        <taxon>Planctomycetia</taxon>
        <taxon>Planctomycetales</taxon>
        <taxon>Planctomycetaceae</taxon>
        <taxon>Gimesia</taxon>
    </lineage>
</organism>
<dbReference type="OrthoDB" id="5287961at2"/>
<sequence>MKRNIKIGISLSLFCVCLLVLVYYGKSQNSPAQLLKTANEALLQKRYSIAQQIAESLLGQRGYADQAALLAAEAAEAQGNYEQAVIFYDRVSDSKKTDAIKARGKAGELLLMKLKALSRAEKEYRLLLELDPQNTIANEHLAYLLGLSSQSWEAERPRLSLISSNRFTPIILYLLVMGDRAFENYQTVLEYAQTSPHDPLVLLGLARGSIEEQQFKKAEEQLKQVIKLDPKLIEAYVKSGQLIRQRNDPLEMKAWLYKLPEQANQHPLIWNIRGNWYQEQGNVDAAIRCFGEAIQLDGTNSQACYQLGQLLLKKGETEEANRFLDQTTKLQAYESEVKVAFSDQDLNAAKKAVQLGKELGLIWESFGWSKAALMLAPQATWARSTLDELGPELATIPRKRMLDSKNPASEIDFSVYPLPTRSPKSLPADYSTIVTQHSAVTFQEVAAETGVVFEYFNSAEQPNRKPKMYEFTGGGVAVLDLNNDDWPDLYLAQGCVWPPRERDMQYLDFVFLNQGDGTFRNVTDHTGIRENRFSQGVTIGDINNDGFDDIYVGNIGENRLYLNNGDGTFSASNQATGNASDWTTSCLLADLNNDSFPEIYAVNYLTGKDVFERVCRTGDGSFRSCMPQNFPAAQDRLFLNQTNGNFGDITSESGIEVPDGKGLGIVTADFGNQNKLNLFIANDAVPNFYFVNQTTKIKSLPHFQEQALLAGLALNSDGRTEACMGIAAGDGNGDELLDLFVTNYFRESNTFYSQINPEIFLDLTRKSLLHDSSLSVLGFGTQFLDANLNGKLDLIATNGHVEDLSKTGMPYQMKTQFFLNTGAGQYEDIPANELGPFFEEKRLGRGLARLDWNRDGLPEAVITQLQSPVALLQNTTENHGNSLVIHLTGTISSRDAIGTTVRLQVNGQTMMRQLTAGDGYMASNQRILVFGLGNQTEAQNISVEWLSGKNQTFERLAANQEVMIIEDNPEPVPLRTYP</sequence>
<evidence type="ECO:0000256" key="1">
    <source>
        <dbReference type="ARBA" id="ARBA00022729"/>
    </source>
</evidence>
<dbReference type="Proteomes" id="UP000318384">
    <property type="component" value="Chromosome"/>
</dbReference>
<dbReference type="PROSITE" id="PS50005">
    <property type="entry name" value="TPR"/>
    <property type="match status" value="1"/>
</dbReference>
<gene>
    <name evidence="4" type="ORF">V202x_53970</name>
</gene>
<dbReference type="Gene3D" id="2.130.10.130">
    <property type="entry name" value="Integrin alpha, N-terminal"/>
    <property type="match status" value="1"/>
</dbReference>
<dbReference type="InterPro" id="IPR011990">
    <property type="entry name" value="TPR-like_helical_dom_sf"/>
</dbReference>
<evidence type="ECO:0000256" key="2">
    <source>
        <dbReference type="PROSITE-ProRule" id="PRU00339"/>
    </source>
</evidence>
<feature type="repeat" description="TPR" evidence="2">
    <location>
        <begin position="267"/>
        <end position="300"/>
    </location>
</feature>
<dbReference type="Pfam" id="PF07593">
    <property type="entry name" value="UnbV_ASPIC"/>
    <property type="match status" value="1"/>
</dbReference>
<evidence type="ECO:0000259" key="3">
    <source>
        <dbReference type="Pfam" id="PF07593"/>
    </source>
</evidence>
<evidence type="ECO:0000313" key="4">
    <source>
        <dbReference type="EMBL" id="QDU11972.1"/>
    </source>
</evidence>
<keyword evidence="5" id="KW-1185">Reference proteome</keyword>
<proteinExistence type="predicted"/>
<keyword evidence="2" id="KW-0802">TPR repeat</keyword>
<dbReference type="InterPro" id="IPR011519">
    <property type="entry name" value="UnbV_ASPIC"/>
</dbReference>
<evidence type="ECO:0000313" key="5">
    <source>
        <dbReference type="Proteomes" id="UP000318384"/>
    </source>
</evidence>
<name>A0A517X379_9PLAN</name>
<dbReference type="InterPro" id="IPR027039">
    <property type="entry name" value="Crtac1"/>
</dbReference>
<keyword evidence="1" id="KW-0732">Signal</keyword>
<protein>
    <submittedName>
        <fullName evidence="4">ASPIC and UnbV</fullName>
    </submittedName>
</protein>
<dbReference type="Pfam" id="PF13517">
    <property type="entry name" value="FG-GAP_3"/>
    <property type="match status" value="1"/>
</dbReference>
<dbReference type="PANTHER" id="PTHR16026">
    <property type="entry name" value="CARTILAGE ACIDIC PROTEIN 1"/>
    <property type="match status" value="1"/>
</dbReference>
<dbReference type="InterPro" id="IPR019734">
    <property type="entry name" value="TPR_rpt"/>
</dbReference>
<dbReference type="EMBL" id="CP037422">
    <property type="protein sequence ID" value="QDU11972.1"/>
    <property type="molecule type" value="Genomic_DNA"/>
</dbReference>
<dbReference type="Gene3D" id="1.25.40.10">
    <property type="entry name" value="Tetratricopeptide repeat domain"/>
    <property type="match status" value="2"/>
</dbReference>
<reference evidence="4 5" key="1">
    <citation type="submission" date="2019-03" db="EMBL/GenBank/DDBJ databases">
        <title>Deep-cultivation of Planctomycetes and their phenomic and genomic characterization uncovers novel biology.</title>
        <authorList>
            <person name="Wiegand S."/>
            <person name="Jogler M."/>
            <person name="Boedeker C."/>
            <person name="Pinto D."/>
            <person name="Vollmers J."/>
            <person name="Rivas-Marin E."/>
            <person name="Kohn T."/>
            <person name="Peeters S.H."/>
            <person name="Heuer A."/>
            <person name="Rast P."/>
            <person name="Oberbeckmann S."/>
            <person name="Bunk B."/>
            <person name="Jeske O."/>
            <person name="Meyerdierks A."/>
            <person name="Storesund J.E."/>
            <person name="Kallscheuer N."/>
            <person name="Luecker S."/>
            <person name="Lage O.M."/>
            <person name="Pohl T."/>
            <person name="Merkel B.J."/>
            <person name="Hornburger P."/>
            <person name="Mueller R.-W."/>
            <person name="Bruemmer F."/>
            <person name="Labrenz M."/>
            <person name="Spormann A.M."/>
            <person name="Op den Camp H."/>
            <person name="Overmann J."/>
            <person name="Amann R."/>
            <person name="Jetten M.S.M."/>
            <person name="Mascher T."/>
            <person name="Medema M.H."/>
            <person name="Devos D.P."/>
            <person name="Kaster A.-K."/>
            <person name="Ovreas L."/>
            <person name="Rohde M."/>
            <person name="Galperin M.Y."/>
            <person name="Jogler C."/>
        </authorList>
    </citation>
    <scope>NUCLEOTIDE SEQUENCE [LARGE SCALE GENOMIC DNA]</scope>
    <source>
        <strain evidence="4 5">V202</strain>
    </source>
</reference>